<dbReference type="EMBL" id="CAJNRE010003485">
    <property type="protein sequence ID" value="CAF2022099.1"/>
    <property type="molecule type" value="Genomic_DNA"/>
</dbReference>
<dbReference type="EMBL" id="CAJOBH010007534">
    <property type="protein sequence ID" value="CAF4086975.1"/>
    <property type="molecule type" value="Genomic_DNA"/>
</dbReference>
<dbReference type="Proteomes" id="UP000663887">
    <property type="component" value="Unassembled WGS sequence"/>
</dbReference>
<dbReference type="OrthoDB" id="9970782at2759"/>
<keyword evidence="10" id="KW-1185">Reference proteome</keyword>
<dbReference type="Proteomes" id="UP000663834">
    <property type="component" value="Unassembled WGS sequence"/>
</dbReference>
<evidence type="ECO:0000313" key="10">
    <source>
        <dbReference type="Proteomes" id="UP000663866"/>
    </source>
</evidence>
<organism evidence="7 10">
    <name type="scientific">Rotaria magnacalcarata</name>
    <dbReference type="NCBI Taxonomy" id="392030"/>
    <lineage>
        <taxon>Eukaryota</taxon>
        <taxon>Metazoa</taxon>
        <taxon>Spiralia</taxon>
        <taxon>Gnathifera</taxon>
        <taxon>Rotifera</taxon>
        <taxon>Eurotatoria</taxon>
        <taxon>Bdelloidea</taxon>
        <taxon>Philodinida</taxon>
        <taxon>Philodinidae</taxon>
        <taxon>Rotaria</taxon>
    </lineage>
</organism>
<gene>
    <name evidence="9" type="ORF">BYL167_LOCUS18392</name>
    <name evidence="1" type="ORF">CJN711_LOCUS15607</name>
    <name evidence="2" type="ORF">KQP761_LOCUS35954</name>
    <name evidence="3" type="ORF">MBJ925_LOCUS9314</name>
    <name evidence="7" type="ORF">OVN521_LOCUS19054</name>
    <name evidence="8" type="ORF">SMN809_LOCUS15798</name>
    <name evidence="6" type="ORF">UXM345_LOCUS10636</name>
    <name evidence="4" type="ORF">WKI299_LOCUS8206</name>
    <name evidence="5" type="ORF">XDN619_LOCUS29745</name>
</gene>
<dbReference type="Proteomes" id="UP000663866">
    <property type="component" value="Unassembled WGS sequence"/>
</dbReference>
<protein>
    <submittedName>
        <fullName evidence="7">Uncharacterized protein</fullName>
    </submittedName>
</protein>
<evidence type="ECO:0000313" key="1">
    <source>
        <dbReference type="EMBL" id="CAF1273704.1"/>
    </source>
</evidence>
<dbReference type="EMBL" id="CAJNRG010014633">
    <property type="protein sequence ID" value="CAF2156655.1"/>
    <property type="molecule type" value="Genomic_DNA"/>
</dbReference>
<evidence type="ECO:0000313" key="9">
    <source>
        <dbReference type="EMBL" id="CAF4086975.1"/>
    </source>
</evidence>
<dbReference type="EMBL" id="CAJNOV010007226">
    <property type="protein sequence ID" value="CAF1273704.1"/>
    <property type="molecule type" value="Genomic_DNA"/>
</dbReference>
<comment type="caution">
    <text evidence="7">The sequence shown here is derived from an EMBL/GenBank/DDBJ whole genome shotgun (WGS) entry which is preliminary data.</text>
</comment>
<dbReference type="Proteomes" id="UP000663855">
    <property type="component" value="Unassembled WGS sequence"/>
</dbReference>
<name>A0A819TQN7_9BILA</name>
<dbReference type="EMBL" id="CAJOBF010001025">
    <property type="protein sequence ID" value="CAF3902837.1"/>
    <property type="molecule type" value="Genomic_DNA"/>
</dbReference>
<reference evidence="7" key="1">
    <citation type="submission" date="2021-02" db="EMBL/GenBank/DDBJ databases">
        <authorList>
            <person name="Nowell W R."/>
        </authorList>
    </citation>
    <scope>NUCLEOTIDE SEQUENCE</scope>
</reference>
<dbReference type="EMBL" id="CAJNRF010002611">
    <property type="protein sequence ID" value="CAF2040273.1"/>
    <property type="molecule type" value="Genomic_DNA"/>
</dbReference>
<evidence type="ECO:0000313" key="8">
    <source>
        <dbReference type="EMBL" id="CAF4072001.1"/>
    </source>
</evidence>
<dbReference type="AlphaFoldDB" id="A0A819TQN7"/>
<accession>A0A819TQN7</accession>
<dbReference type="EMBL" id="CAJOBI010006885">
    <property type="protein sequence ID" value="CAF4072001.1"/>
    <property type="molecule type" value="Genomic_DNA"/>
</dbReference>
<dbReference type="Proteomes" id="UP000663824">
    <property type="component" value="Unassembled WGS sequence"/>
</dbReference>
<evidence type="ECO:0000313" key="4">
    <source>
        <dbReference type="EMBL" id="CAF2040273.1"/>
    </source>
</evidence>
<dbReference type="Proteomes" id="UP000663842">
    <property type="component" value="Unassembled WGS sequence"/>
</dbReference>
<proteinExistence type="predicted"/>
<evidence type="ECO:0000313" key="6">
    <source>
        <dbReference type="EMBL" id="CAF3902837.1"/>
    </source>
</evidence>
<evidence type="ECO:0000313" key="5">
    <source>
        <dbReference type="EMBL" id="CAF2156655.1"/>
    </source>
</evidence>
<dbReference type="Proteomes" id="UP000681967">
    <property type="component" value="Unassembled WGS sequence"/>
</dbReference>
<dbReference type="EMBL" id="CAJNOW010020301">
    <property type="protein sequence ID" value="CAF1678432.1"/>
    <property type="molecule type" value="Genomic_DNA"/>
</dbReference>
<evidence type="ECO:0000313" key="2">
    <source>
        <dbReference type="EMBL" id="CAF1678432.1"/>
    </source>
</evidence>
<dbReference type="Proteomes" id="UP000663856">
    <property type="component" value="Unassembled WGS sequence"/>
</dbReference>
<dbReference type="EMBL" id="CAJOBG010003543">
    <property type="protein sequence ID" value="CAF4068578.1"/>
    <property type="molecule type" value="Genomic_DNA"/>
</dbReference>
<evidence type="ECO:0000313" key="7">
    <source>
        <dbReference type="EMBL" id="CAF4068578.1"/>
    </source>
</evidence>
<sequence length="92" mass="10006">MNYLTRKLEEKIGLDLNGDGQIGGPGITAKLEQATHIDFNRDGIIGGYRPPPGGGLIGKIERLTHIDINRDGYIGGRPGYHCPPPPSHKKKH</sequence>
<dbReference type="Proteomes" id="UP000676336">
    <property type="component" value="Unassembled WGS sequence"/>
</dbReference>
<evidence type="ECO:0000313" key="3">
    <source>
        <dbReference type="EMBL" id="CAF2022099.1"/>
    </source>
</evidence>